<gene>
    <name evidence="2" type="ORF">BKA07_001601</name>
</gene>
<keyword evidence="1" id="KW-1133">Transmembrane helix</keyword>
<reference evidence="2 3" key="1">
    <citation type="submission" date="2020-03" db="EMBL/GenBank/DDBJ databases">
        <title>Sequencing the genomes of 1000 actinobacteria strains.</title>
        <authorList>
            <person name="Klenk H.-P."/>
        </authorList>
    </citation>
    <scope>NUCLEOTIDE SEQUENCE [LARGE SCALE GENOMIC DNA]</scope>
    <source>
        <strain evidence="2 3">DSM 18964</strain>
    </source>
</reference>
<dbReference type="EMBL" id="JAATJN010000001">
    <property type="protein sequence ID" value="NJC56566.1"/>
    <property type="molecule type" value="Genomic_DNA"/>
</dbReference>
<feature type="transmembrane region" description="Helical" evidence="1">
    <location>
        <begin position="107"/>
        <end position="124"/>
    </location>
</feature>
<sequence length="167" mass="18300">MTRSNSPASANIRPDGTGKPPWPLRWLIVGVVVSIILLIGLPIAMLVDREGLEAAIIADTDQTLGPGWLDRVVVFVIVYAIVLHLVDVVLLLWLVPRILRGRPWARIVLTVYLVVATVLSLYSATKGGMYLAVVIPTDIIHIIMLVLLWGPPSTRRFFRPDPASAPA</sequence>
<feature type="transmembrane region" description="Helical" evidence="1">
    <location>
        <begin position="26"/>
        <end position="47"/>
    </location>
</feature>
<keyword evidence="1" id="KW-0812">Transmembrane</keyword>
<dbReference type="Proteomes" id="UP000576792">
    <property type="component" value="Unassembled WGS sequence"/>
</dbReference>
<comment type="caution">
    <text evidence="2">The sequence shown here is derived from an EMBL/GenBank/DDBJ whole genome shotgun (WGS) entry which is preliminary data.</text>
</comment>
<dbReference type="RefSeq" id="WP_167950426.1">
    <property type="nucleotide sequence ID" value="NZ_BAAAPQ010000025.1"/>
</dbReference>
<protein>
    <submittedName>
        <fullName evidence="2">Uncharacterized protein</fullName>
    </submittedName>
</protein>
<keyword evidence="3" id="KW-1185">Reference proteome</keyword>
<evidence type="ECO:0000313" key="3">
    <source>
        <dbReference type="Proteomes" id="UP000576792"/>
    </source>
</evidence>
<keyword evidence="1" id="KW-0472">Membrane</keyword>
<proteinExistence type="predicted"/>
<evidence type="ECO:0000313" key="2">
    <source>
        <dbReference type="EMBL" id="NJC56566.1"/>
    </source>
</evidence>
<organism evidence="2 3">
    <name type="scientific">Brevibacterium marinum</name>
    <dbReference type="NCBI Taxonomy" id="418643"/>
    <lineage>
        <taxon>Bacteria</taxon>
        <taxon>Bacillati</taxon>
        <taxon>Actinomycetota</taxon>
        <taxon>Actinomycetes</taxon>
        <taxon>Micrococcales</taxon>
        <taxon>Brevibacteriaceae</taxon>
        <taxon>Brevibacterium</taxon>
    </lineage>
</organism>
<feature type="transmembrane region" description="Helical" evidence="1">
    <location>
        <begin position="130"/>
        <end position="149"/>
    </location>
</feature>
<evidence type="ECO:0000256" key="1">
    <source>
        <dbReference type="SAM" id="Phobius"/>
    </source>
</evidence>
<name>A0A846RX85_9MICO</name>
<accession>A0A846RX85</accession>
<feature type="transmembrane region" description="Helical" evidence="1">
    <location>
        <begin position="72"/>
        <end position="95"/>
    </location>
</feature>
<dbReference type="AlphaFoldDB" id="A0A846RX85"/>